<gene>
    <name evidence="4" type="ORF">NONO_c09760</name>
</gene>
<dbReference type="HOGENOM" id="CLU_054533_0_0_11"/>
<evidence type="ECO:0000313" key="5">
    <source>
        <dbReference type="Proteomes" id="UP000019150"/>
    </source>
</evidence>
<dbReference type="Proteomes" id="UP000019150">
    <property type="component" value="Chromosome"/>
</dbReference>
<dbReference type="eggNOG" id="ENOG5032HB7">
    <property type="taxonomic scope" value="Bacteria"/>
</dbReference>
<feature type="signal peptide" evidence="1">
    <location>
        <begin position="1"/>
        <end position="17"/>
    </location>
</feature>
<accession>W5T9V0</accession>
<evidence type="ECO:0000256" key="1">
    <source>
        <dbReference type="SAM" id="SignalP"/>
    </source>
</evidence>
<evidence type="ECO:0000259" key="2">
    <source>
        <dbReference type="Pfam" id="PF24088"/>
    </source>
</evidence>
<feature type="domain" description="DUF7373" evidence="3">
    <location>
        <begin position="272"/>
        <end position="395"/>
    </location>
</feature>
<organism evidence="4 5">
    <name type="scientific">Nocardia nova SH22a</name>
    <dbReference type="NCBI Taxonomy" id="1415166"/>
    <lineage>
        <taxon>Bacteria</taxon>
        <taxon>Bacillati</taxon>
        <taxon>Actinomycetota</taxon>
        <taxon>Actinomycetes</taxon>
        <taxon>Mycobacteriales</taxon>
        <taxon>Nocardiaceae</taxon>
        <taxon>Nocardia</taxon>
    </lineage>
</organism>
<evidence type="ECO:0000313" key="4">
    <source>
        <dbReference type="EMBL" id="AHH15783.1"/>
    </source>
</evidence>
<dbReference type="STRING" id="1415166.NONO_c09760"/>
<keyword evidence="1" id="KW-0732">Signal</keyword>
<dbReference type="InterPro" id="IPR055797">
    <property type="entry name" value="DUF7373"/>
</dbReference>
<dbReference type="AlphaFoldDB" id="W5T9V0"/>
<feature type="chain" id="PRO_5038345303" description="Lipoprotein" evidence="1">
    <location>
        <begin position="18"/>
        <end position="396"/>
    </location>
</feature>
<keyword evidence="5" id="KW-1185">Reference proteome</keyword>
<protein>
    <recommendedName>
        <fullName evidence="6">Lipoprotein</fullName>
    </recommendedName>
</protein>
<dbReference type="OrthoDB" id="4535232at2"/>
<dbReference type="RefSeq" id="WP_025347303.1">
    <property type="nucleotide sequence ID" value="NZ_CP006850.1"/>
</dbReference>
<proteinExistence type="predicted"/>
<evidence type="ECO:0008006" key="6">
    <source>
        <dbReference type="Google" id="ProtNLM"/>
    </source>
</evidence>
<dbReference type="KEGG" id="nno:NONO_c09760"/>
<feature type="domain" description="DUF7373" evidence="2">
    <location>
        <begin position="59"/>
        <end position="250"/>
    </location>
</feature>
<dbReference type="Pfam" id="PF24088">
    <property type="entry name" value="DUF7373"/>
    <property type="match status" value="1"/>
</dbReference>
<dbReference type="InterPro" id="IPR056463">
    <property type="entry name" value="DUF7373_C"/>
</dbReference>
<dbReference type="Pfam" id="PF24092">
    <property type="entry name" value="DUF7373_C"/>
    <property type="match status" value="1"/>
</dbReference>
<evidence type="ECO:0000259" key="3">
    <source>
        <dbReference type="Pfam" id="PF24092"/>
    </source>
</evidence>
<sequence>MQISRAIACIFVTTATALCLSSCGSSVTGTPAAAEIDVRKLDVGSYPTDPIDMRFNYIPQAYFGNQLAAMRLLDKIPIGTEIDPSLTYNGANAVAEAKDGLNNDLSPDFVTALQQNGMLYGLMTSKKQKDGSDSTDGDEQVDITVYQFPDSKSAEAAAKAFEDADFAVAPDQNQAVQLDKYPNALSHWRPGIRTIGSRLAEGNYMLDIFARATQPELPRLTSLLEHVYDVQLPMLRGLPPLSKRDILHLPYDPNGMYSRTFVKNDFSGPSLLVSGSFTTRGFLNITNSDGKALADKGKVDAVSSNSDDTILWRSSNEESARALVEELRHRTLKPAAPPTGIPDSFCDEDPKSYSWSDDRYRCVIRYKQYTARVASSQIRDAQQRAAAQYAILASSW</sequence>
<reference evidence="4 5" key="1">
    <citation type="journal article" date="2014" name="Appl. Environ. Microbiol.">
        <title>Insights into the Microbial Degradation of Rubber and Gutta-Percha by Analysis of the Complete Genome of Nocardia nova SH22a.</title>
        <authorList>
            <person name="Luo Q."/>
            <person name="Hiessl S."/>
            <person name="Poehlein A."/>
            <person name="Daniel R."/>
            <person name="Steinbuchel A."/>
        </authorList>
    </citation>
    <scope>NUCLEOTIDE SEQUENCE [LARGE SCALE GENOMIC DNA]</scope>
    <source>
        <strain evidence="4">SH22a</strain>
    </source>
</reference>
<name>W5T9V0_9NOCA</name>
<dbReference type="EMBL" id="CP006850">
    <property type="protein sequence ID" value="AHH15783.1"/>
    <property type="molecule type" value="Genomic_DNA"/>
</dbReference>
<dbReference type="PATRIC" id="fig|1415166.3.peg.988"/>